<feature type="region of interest" description="Disordered" evidence="1">
    <location>
        <begin position="304"/>
        <end position="323"/>
    </location>
</feature>
<dbReference type="OrthoDB" id="6433172at2759"/>
<sequence>MCALKETPKDQLSGIRLTLSKLTALRARSIYLRKLSQENHVKRMILARKINHLSPAFILPSKKPYSPIREAKPKPSGVHLTLKSPNNAIKKPRNIIEKDKCVDKIPMKNQRTEALFKNDVKDTVKYSKTKNNKNIPILPTSEELINNSKPVMSFATFLKIESPGRNACIIDSNQSFLEQFNSNKTQIKKDLKRRTFFPKKSPSRKPGENNSNAQDSKKFSTPSKLIPLRLRKATKSLAEFKNTSIAKPEALETGASGYFRNTCLFGTKKKHDKKEQNHNETGEVPKQIINVTSKHVSKTLSGTELFPKGKNKTIKNSDPGDQIHSKTEINIAVKTNCPNNFSPMKIKKNVSISESFSADSLEVLKKDSKQSDSLMSSAVSKIQDNMEQKTNDFLESNIPADNLDKKVVVKASPDKAKKQHFFKLSNQSNISKIPIPECNVTNIKSQQKVTETPKTSFFGDDNAKNEVLLFNNHQKGDWAAIPLKSKNSAVSSWLKTVQEPKSMENKECNEERVAELNENSTSLIKSSAANNNFAKEDRKSFFTSPESNNCSNTSKTISETETFKTTINNTSESFSLALTEPEIEGRNSSEKKSEFQKNIKAYTLARNSRDFLVHPIEKFMKEINAALNNSDSEELNTESSLAPKVKKVVKGEKRPIQVSRAAMTPVPSVTAKGTHYGVRDCKDV</sequence>
<gene>
    <name evidence="2" type="primary">AVEN_48168_1</name>
    <name evidence="2" type="ORF">NPIL_314071</name>
</gene>
<dbReference type="EMBL" id="BMAW01017198">
    <property type="protein sequence ID" value="GFT52716.1"/>
    <property type="molecule type" value="Genomic_DNA"/>
</dbReference>
<evidence type="ECO:0000313" key="2">
    <source>
        <dbReference type="EMBL" id="GFT52716.1"/>
    </source>
</evidence>
<evidence type="ECO:0000313" key="3">
    <source>
        <dbReference type="Proteomes" id="UP000887013"/>
    </source>
</evidence>
<comment type="caution">
    <text evidence="2">The sequence shown here is derived from an EMBL/GenBank/DDBJ whole genome shotgun (WGS) entry which is preliminary data.</text>
</comment>
<proteinExistence type="predicted"/>
<dbReference type="AlphaFoldDB" id="A0A8X6TUX9"/>
<keyword evidence="3" id="KW-1185">Reference proteome</keyword>
<organism evidence="2 3">
    <name type="scientific">Nephila pilipes</name>
    <name type="common">Giant wood spider</name>
    <name type="synonym">Nephila maculata</name>
    <dbReference type="NCBI Taxonomy" id="299642"/>
    <lineage>
        <taxon>Eukaryota</taxon>
        <taxon>Metazoa</taxon>
        <taxon>Ecdysozoa</taxon>
        <taxon>Arthropoda</taxon>
        <taxon>Chelicerata</taxon>
        <taxon>Arachnida</taxon>
        <taxon>Araneae</taxon>
        <taxon>Araneomorphae</taxon>
        <taxon>Entelegynae</taxon>
        <taxon>Araneoidea</taxon>
        <taxon>Nephilidae</taxon>
        <taxon>Nephila</taxon>
    </lineage>
</organism>
<feature type="compositionally biased region" description="Basic residues" evidence="1">
    <location>
        <begin position="190"/>
        <end position="203"/>
    </location>
</feature>
<protein>
    <submittedName>
        <fullName evidence="2">Uncharacterized protein</fullName>
    </submittedName>
</protein>
<name>A0A8X6TUX9_NEPPI</name>
<evidence type="ECO:0000256" key="1">
    <source>
        <dbReference type="SAM" id="MobiDB-lite"/>
    </source>
</evidence>
<dbReference type="Proteomes" id="UP000887013">
    <property type="component" value="Unassembled WGS sequence"/>
</dbReference>
<accession>A0A8X6TUX9</accession>
<reference evidence="2" key="1">
    <citation type="submission" date="2020-08" db="EMBL/GenBank/DDBJ databases">
        <title>Multicomponent nature underlies the extraordinary mechanical properties of spider dragline silk.</title>
        <authorList>
            <person name="Kono N."/>
            <person name="Nakamura H."/>
            <person name="Mori M."/>
            <person name="Yoshida Y."/>
            <person name="Ohtoshi R."/>
            <person name="Malay A.D."/>
            <person name="Moran D.A.P."/>
            <person name="Tomita M."/>
            <person name="Numata K."/>
            <person name="Arakawa K."/>
        </authorList>
    </citation>
    <scope>NUCLEOTIDE SEQUENCE</scope>
</reference>
<feature type="compositionally biased region" description="Polar residues" evidence="1">
    <location>
        <begin position="208"/>
        <end position="223"/>
    </location>
</feature>
<feature type="region of interest" description="Disordered" evidence="1">
    <location>
        <begin position="189"/>
        <end position="224"/>
    </location>
</feature>